<dbReference type="Proteomes" id="UP000032483">
    <property type="component" value="Unassembled WGS sequence"/>
</dbReference>
<dbReference type="GeneID" id="42855246"/>
<organism evidence="2 3">
    <name type="scientific">Ruthenibacterium lactatiformans</name>
    <dbReference type="NCBI Taxonomy" id="1550024"/>
    <lineage>
        <taxon>Bacteria</taxon>
        <taxon>Bacillati</taxon>
        <taxon>Bacillota</taxon>
        <taxon>Clostridia</taxon>
        <taxon>Eubacteriales</taxon>
        <taxon>Oscillospiraceae</taxon>
        <taxon>Ruthenibacterium</taxon>
    </lineage>
</organism>
<proteinExistence type="predicted"/>
<comment type="caution">
    <text evidence="2">The sequence shown here is derived from an EMBL/GenBank/DDBJ whole genome shotgun (WGS) entry which is preliminary data.</text>
</comment>
<evidence type="ECO:0000256" key="1">
    <source>
        <dbReference type="SAM" id="SignalP"/>
    </source>
</evidence>
<dbReference type="RefSeq" id="WP_050004254.1">
    <property type="nucleotide sequence ID" value="NZ_CAUBPW010000004.1"/>
</dbReference>
<gene>
    <name evidence="2" type="ORF">TQ39_01160</name>
</gene>
<name>A0A0D8J6N7_9FIRM</name>
<keyword evidence="1" id="KW-0732">Signal</keyword>
<sequence length="122" mass="13744">MRRIRIAIFILLLAAALSAASHFAVFRVTRSVQAQLSGIREAAGAQNYENAAHQIDALLEYYETRQHLLEFFIRRETVTSASVSLHGLSAYANGETIQDLFSEIDKASEQIHAMEHLFFSIF</sequence>
<protein>
    <recommendedName>
        <fullName evidence="4">DUF4363 family protein</fullName>
    </recommendedName>
</protein>
<feature type="signal peptide" evidence="1">
    <location>
        <begin position="1"/>
        <end position="19"/>
    </location>
</feature>
<accession>A0A0D8J6N7</accession>
<keyword evidence="3" id="KW-1185">Reference proteome</keyword>
<evidence type="ECO:0000313" key="2">
    <source>
        <dbReference type="EMBL" id="KJF41453.1"/>
    </source>
</evidence>
<feature type="chain" id="PRO_5002330616" description="DUF4363 family protein" evidence="1">
    <location>
        <begin position="20"/>
        <end position="122"/>
    </location>
</feature>
<dbReference type="EMBL" id="JXXK01000001">
    <property type="protein sequence ID" value="KJF41453.1"/>
    <property type="molecule type" value="Genomic_DNA"/>
</dbReference>
<reference evidence="2" key="1">
    <citation type="submission" date="2015-02" db="EMBL/GenBank/DDBJ databases">
        <title>A novel member of the family Ruminococcaceae isolated from human feces.</title>
        <authorList>
            <person name="Shkoporov A.N."/>
            <person name="Chaplin A.V."/>
            <person name="Motuzova O.V."/>
            <person name="Kafarskaia L.I."/>
            <person name="Khokhlova E.V."/>
            <person name="Efimov B.A."/>
        </authorList>
    </citation>
    <scope>NUCLEOTIDE SEQUENCE [LARGE SCALE GENOMIC DNA]</scope>
    <source>
        <strain evidence="2">585-1</strain>
    </source>
</reference>
<evidence type="ECO:0008006" key="4">
    <source>
        <dbReference type="Google" id="ProtNLM"/>
    </source>
</evidence>
<evidence type="ECO:0000313" key="3">
    <source>
        <dbReference type="Proteomes" id="UP000032483"/>
    </source>
</evidence>
<dbReference type="AlphaFoldDB" id="A0A0D8J6N7"/>